<proteinExistence type="predicted"/>
<dbReference type="Proteomes" id="UP000248882">
    <property type="component" value="Unassembled WGS sequence"/>
</dbReference>
<gene>
    <name evidence="1" type="ORF">LV85_01006</name>
</gene>
<name>A0A2W7R6L4_9BACT</name>
<evidence type="ECO:0000313" key="2">
    <source>
        <dbReference type="Proteomes" id="UP000248882"/>
    </source>
</evidence>
<protein>
    <submittedName>
        <fullName evidence="1">Uncharacterized protein</fullName>
    </submittedName>
</protein>
<organism evidence="1 2">
    <name type="scientific">Algoriphagus chordae</name>
    <dbReference type="NCBI Taxonomy" id="237019"/>
    <lineage>
        <taxon>Bacteria</taxon>
        <taxon>Pseudomonadati</taxon>
        <taxon>Bacteroidota</taxon>
        <taxon>Cytophagia</taxon>
        <taxon>Cytophagales</taxon>
        <taxon>Cyclobacteriaceae</taxon>
        <taxon>Algoriphagus</taxon>
    </lineage>
</organism>
<sequence length="87" mass="10257">MPYERLVCSTKEYINPPRSEGTTRESKSPFVPMERGNEHLFLTATDQLSRWDKTFYDLISNINLQWLAVDMQENLKNKFSIVNDQTQ</sequence>
<reference evidence="1 2" key="1">
    <citation type="submission" date="2018-06" db="EMBL/GenBank/DDBJ databases">
        <title>Genomic Encyclopedia of Archaeal and Bacterial Type Strains, Phase II (KMG-II): from individual species to whole genera.</title>
        <authorList>
            <person name="Goeker M."/>
        </authorList>
    </citation>
    <scope>NUCLEOTIDE SEQUENCE [LARGE SCALE GENOMIC DNA]</scope>
    <source>
        <strain evidence="1 2">DSM 19830</strain>
    </source>
</reference>
<comment type="caution">
    <text evidence="1">The sequence shown here is derived from an EMBL/GenBank/DDBJ whole genome shotgun (WGS) entry which is preliminary data.</text>
</comment>
<accession>A0A2W7R6L4</accession>
<dbReference type="EMBL" id="QKZT01000003">
    <property type="protein sequence ID" value="PZX55781.1"/>
    <property type="molecule type" value="Genomic_DNA"/>
</dbReference>
<dbReference type="AlphaFoldDB" id="A0A2W7R6L4"/>
<evidence type="ECO:0000313" key="1">
    <source>
        <dbReference type="EMBL" id="PZX55781.1"/>
    </source>
</evidence>
<keyword evidence="2" id="KW-1185">Reference proteome</keyword>